<dbReference type="InterPro" id="IPR050126">
    <property type="entry name" value="Ap4A_hydrolase"/>
</dbReference>
<dbReference type="InterPro" id="IPR024654">
    <property type="entry name" value="Calcineurin-like_PHP_lpxH"/>
</dbReference>
<dbReference type="InterPro" id="IPR029052">
    <property type="entry name" value="Metallo-depent_PP-like"/>
</dbReference>
<dbReference type="PIRSF" id="PIRSF000883">
    <property type="entry name" value="Pesterase_MJ0912"/>
    <property type="match status" value="1"/>
</dbReference>
<sequence>MKIALISDIHSNFFYFKNVFNSINRNDIDRIYCLGDLVGYYNEPNHVIDFIREKNIYCVKGNHEKYLLGELKYDIENEIIYGFKRQIKELSSENLSFLMSLKDEIVLKEGDKIIYMTHSLPNNAEKYLYNTHELGSNFLKSYNYYCFGHTHIPSILYKNGTCIINPGSVGQPRDCTKQSSYVIIDFQRNSVLIQKVDQDFNTFSKQLSYNGYHDSLIKILKRDKNEG</sequence>
<dbReference type="EMBL" id="CP049263">
    <property type="protein sequence ID" value="QPH98147.1"/>
    <property type="molecule type" value="Genomic_DNA"/>
</dbReference>
<dbReference type="PANTHER" id="PTHR42850">
    <property type="entry name" value="METALLOPHOSPHOESTERASE"/>
    <property type="match status" value="1"/>
</dbReference>
<name>A0A7S9RUG7_9BACT</name>
<reference evidence="3 4" key="2">
    <citation type="journal article" date="2020" name="Microb. Genom.">
        <title>Analysis of complete Campylobacter concisus genomes identifies genomospecies features, secretion systems and novel plasmids and their association with severe ulcerative colitis.</title>
        <authorList>
            <person name="Liu F."/>
            <person name="Chen S."/>
            <person name="Luu L.D.W."/>
            <person name="Lee S.A."/>
            <person name="Tay A.C.Y."/>
            <person name="Wu R."/>
            <person name="Riordan S.M."/>
            <person name="Lan R."/>
            <person name="Liu L."/>
            <person name="Zhang L."/>
        </authorList>
    </citation>
    <scope>NUCLEOTIDE SEQUENCE [LARGE SCALE GENOMIC DNA]</scope>
    <source>
        <strain evidence="3 4">H16O-S1</strain>
    </source>
</reference>
<reference evidence="3 4" key="1">
    <citation type="journal article" date="2018" name="Emerg. Microbes Infect.">
        <title>Genomic analysis of oral Campylobacter concisus strains identified a potential bacterial molecular marker associated with active Crohn's disease.</title>
        <authorList>
            <person name="Liu F."/>
            <person name="Ma R."/>
            <person name="Tay C.Y.A."/>
            <person name="Octavia S."/>
            <person name="Lan R."/>
            <person name="Chung H.K.L."/>
            <person name="Riordan S.M."/>
            <person name="Grimm M.C."/>
            <person name="Leong R.W."/>
            <person name="Tanaka M.M."/>
            <person name="Connor S."/>
            <person name="Zhang L."/>
        </authorList>
    </citation>
    <scope>NUCLEOTIDE SEQUENCE [LARGE SCALE GENOMIC DNA]</scope>
    <source>
        <strain evidence="3 4">H16O-S1</strain>
    </source>
</reference>
<dbReference type="InterPro" id="IPR011152">
    <property type="entry name" value="Pesterase_MJ0912"/>
</dbReference>
<dbReference type="GO" id="GO:0016791">
    <property type="term" value="F:phosphatase activity"/>
    <property type="evidence" value="ECO:0007669"/>
    <property type="project" value="TreeGrafter"/>
</dbReference>
<dbReference type="SUPFAM" id="SSF56300">
    <property type="entry name" value="Metallo-dependent phosphatases"/>
    <property type="match status" value="1"/>
</dbReference>
<gene>
    <name evidence="3" type="ORF">CVS89_07810</name>
</gene>
<evidence type="ECO:0000313" key="3">
    <source>
        <dbReference type="EMBL" id="QPH98147.1"/>
    </source>
</evidence>
<comment type="similarity">
    <text evidence="1">Belongs to the metallophosphoesterase superfamily. YfcE family.</text>
</comment>
<dbReference type="GO" id="GO:0005737">
    <property type="term" value="C:cytoplasm"/>
    <property type="evidence" value="ECO:0007669"/>
    <property type="project" value="TreeGrafter"/>
</dbReference>
<dbReference type="Pfam" id="PF12850">
    <property type="entry name" value="Metallophos_2"/>
    <property type="match status" value="1"/>
</dbReference>
<dbReference type="PANTHER" id="PTHR42850:SF2">
    <property type="entry name" value="BLL5683 PROTEIN"/>
    <property type="match status" value="1"/>
</dbReference>
<dbReference type="Gene3D" id="3.60.21.10">
    <property type="match status" value="1"/>
</dbReference>
<evidence type="ECO:0000313" key="4">
    <source>
        <dbReference type="Proteomes" id="UP000594571"/>
    </source>
</evidence>
<proteinExistence type="inferred from homology"/>
<evidence type="ECO:0000256" key="1">
    <source>
        <dbReference type="ARBA" id="ARBA00008950"/>
    </source>
</evidence>
<feature type="domain" description="Calcineurin-like phosphoesterase" evidence="2">
    <location>
        <begin position="1"/>
        <end position="188"/>
    </location>
</feature>
<dbReference type="Proteomes" id="UP000594571">
    <property type="component" value="Chromosome"/>
</dbReference>
<dbReference type="RefSeq" id="WP_103646473.1">
    <property type="nucleotide sequence ID" value="NZ_CP049263.1"/>
</dbReference>
<organism evidence="3 4">
    <name type="scientific">Campylobacter concisus</name>
    <dbReference type="NCBI Taxonomy" id="199"/>
    <lineage>
        <taxon>Bacteria</taxon>
        <taxon>Pseudomonadati</taxon>
        <taxon>Campylobacterota</taxon>
        <taxon>Epsilonproteobacteria</taxon>
        <taxon>Campylobacterales</taxon>
        <taxon>Campylobacteraceae</taxon>
        <taxon>Campylobacter</taxon>
    </lineage>
</organism>
<dbReference type="AlphaFoldDB" id="A0A7S9RUG7"/>
<evidence type="ECO:0000259" key="2">
    <source>
        <dbReference type="Pfam" id="PF12850"/>
    </source>
</evidence>
<protein>
    <submittedName>
        <fullName evidence="3">Metallophosphoesterase family protein</fullName>
    </submittedName>
</protein>
<accession>A0A7S9RUG7</accession>